<dbReference type="Pfam" id="PF02826">
    <property type="entry name" value="2-Hacid_dh_C"/>
    <property type="match status" value="1"/>
</dbReference>
<keyword evidence="2 4" id="KW-0560">Oxidoreductase</keyword>
<evidence type="ECO:0000256" key="3">
    <source>
        <dbReference type="ARBA" id="ARBA00023027"/>
    </source>
</evidence>
<dbReference type="GO" id="GO:0051287">
    <property type="term" value="F:NAD binding"/>
    <property type="evidence" value="ECO:0007669"/>
    <property type="project" value="InterPro"/>
</dbReference>
<dbReference type="Pfam" id="PF00389">
    <property type="entry name" value="2-Hacid_dh"/>
    <property type="match status" value="1"/>
</dbReference>
<gene>
    <name evidence="7" type="ORF">SAMN06265795_101199</name>
</gene>
<evidence type="ECO:0000313" key="7">
    <source>
        <dbReference type="EMBL" id="SNS13845.1"/>
    </source>
</evidence>
<dbReference type="GO" id="GO:0016616">
    <property type="term" value="F:oxidoreductase activity, acting on the CH-OH group of donors, NAD or NADP as acceptor"/>
    <property type="evidence" value="ECO:0007669"/>
    <property type="project" value="InterPro"/>
</dbReference>
<sequence>MPCFELLAGHEVKIFTNTARGVGQLAVRLAPFEALVLNRDRTSLPRLLLAKLPNLRLIAQAGRVGPHIDVDAATRQGIAVADGVSDPTATAELTWTLIMAAMRRLSDYAGLLKEGLWQAASITPARNGLGRSLKGRTLGIWGYGRIGSLVAGYGRAFGMQVVIWGSDASRQRAQADGHAAAASREAFFAGCDVVSLHLRLDDATLGIVGADDLARMSPQSLLVNTSCAELIAPGALLEALQRGRPGQAALDVFENEPLAPTDPLLRLPNLLATPHIGHVEQDSYEQVYRAAFENVLNFARGEPTNLINPEILK</sequence>
<feature type="domain" description="D-isomer specific 2-hydroxyacid dehydrogenase catalytic" evidence="5">
    <location>
        <begin position="10"/>
        <end position="307"/>
    </location>
</feature>
<dbReference type="EMBL" id="FZOT01000001">
    <property type="protein sequence ID" value="SNS13845.1"/>
    <property type="molecule type" value="Genomic_DNA"/>
</dbReference>
<evidence type="ECO:0000313" key="8">
    <source>
        <dbReference type="Proteomes" id="UP000198284"/>
    </source>
</evidence>
<dbReference type="InterPro" id="IPR006139">
    <property type="entry name" value="D-isomer_2_OHA_DH_cat_dom"/>
</dbReference>
<evidence type="ECO:0000256" key="4">
    <source>
        <dbReference type="RuleBase" id="RU003719"/>
    </source>
</evidence>
<dbReference type="SUPFAM" id="SSF51735">
    <property type="entry name" value="NAD(P)-binding Rossmann-fold domains"/>
    <property type="match status" value="1"/>
</dbReference>
<dbReference type="InterPro" id="IPR050857">
    <property type="entry name" value="D-2-hydroxyacid_DH"/>
</dbReference>
<evidence type="ECO:0000259" key="6">
    <source>
        <dbReference type="Pfam" id="PF02826"/>
    </source>
</evidence>
<dbReference type="InterPro" id="IPR006140">
    <property type="entry name" value="D-isomer_DH_NAD-bd"/>
</dbReference>
<proteinExistence type="inferred from homology"/>
<keyword evidence="3" id="KW-0520">NAD</keyword>
<feature type="domain" description="D-isomer specific 2-hydroxyacid dehydrogenase NAD-binding" evidence="6">
    <location>
        <begin position="96"/>
        <end position="277"/>
    </location>
</feature>
<keyword evidence="8" id="KW-1185">Reference proteome</keyword>
<evidence type="ECO:0000259" key="5">
    <source>
        <dbReference type="Pfam" id="PF00389"/>
    </source>
</evidence>
<dbReference type="InterPro" id="IPR036291">
    <property type="entry name" value="NAD(P)-bd_dom_sf"/>
</dbReference>
<comment type="similarity">
    <text evidence="1 4">Belongs to the D-isomer specific 2-hydroxyacid dehydrogenase family.</text>
</comment>
<organism evidence="7 8">
    <name type="scientific">Noviherbaspirillum humi</name>
    <dbReference type="NCBI Taxonomy" id="1688639"/>
    <lineage>
        <taxon>Bacteria</taxon>
        <taxon>Pseudomonadati</taxon>
        <taxon>Pseudomonadota</taxon>
        <taxon>Betaproteobacteria</taxon>
        <taxon>Burkholderiales</taxon>
        <taxon>Oxalobacteraceae</taxon>
        <taxon>Noviherbaspirillum</taxon>
    </lineage>
</organism>
<dbReference type="SUPFAM" id="SSF52283">
    <property type="entry name" value="Formate/glycerate dehydrogenase catalytic domain-like"/>
    <property type="match status" value="1"/>
</dbReference>
<dbReference type="PANTHER" id="PTHR42789">
    <property type="entry name" value="D-ISOMER SPECIFIC 2-HYDROXYACID DEHYDROGENASE FAMILY PROTEIN (AFU_ORTHOLOGUE AFUA_6G10090)"/>
    <property type="match status" value="1"/>
</dbReference>
<dbReference type="Gene3D" id="3.40.50.720">
    <property type="entry name" value="NAD(P)-binding Rossmann-like Domain"/>
    <property type="match status" value="2"/>
</dbReference>
<name>A0A239C0J2_9BURK</name>
<accession>A0A239C0J2</accession>
<evidence type="ECO:0000256" key="2">
    <source>
        <dbReference type="ARBA" id="ARBA00023002"/>
    </source>
</evidence>
<reference evidence="7 8" key="1">
    <citation type="submission" date="2017-06" db="EMBL/GenBank/DDBJ databases">
        <authorList>
            <person name="Kim H.J."/>
            <person name="Triplett B.A."/>
        </authorList>
    </citation>
    <scope>NUCLEOTIDE SEQUENCE [LARGE SCALE GENOMIC DNA]</scope>
    <source>
        <strain evidence="7 8">U15</strain>
    </source>
</reference>
<protein>
    <submittedName>
        <fullName evidence="7">D-3-phosphoglycerate dehydrogenase</fullName>
    </submittedName>
</protein>
<dbReference type="PANTHER" id="PTHR42789:SF1">
    <property type="entry name" value="D-ISOMER SPECIFIC 2-HYDROXYACID DEHYDROGENASE FAMILY PROTEIN (AFU_ORTHOLOGUE AFUA_6G10090)"/>
    <property type="match status" value="1"/>
</dbReference>
<evidence type="ECO:0000256" key="1">
    <source>
        <dbReference type="ARBA" id="ARBA00005854"/>
    </source>
</evidence>
<dbReference type="CDD" id="cd12169">
    <property type="entry name" value="PGDH_like_1"/>
    <property type="match status" value="1"/>
</dbReference>
<dbReference type="Proteomes" id="UP000198284">
    <property type="component" value="Unassembled WGS sequence"/>
</dbReference>
<dbReference type="AlphaFoldDB" id="A0A239C0J2"/>